<reference evidence="3 4" key="1">
    <citation type="journal article" date="2018" name="Mol. Plant">
        <title>The genome of Artemisia annua provides insight into the evolution of Asteraceae family and artemisinin biosynthesis.</title>
        <authorList>
            <person name="Shen Q."/>
            <person name="Zhang L."/>
            <person name="Liao Z."/>
            <person name="Wang S."/>
            <person name="Yan T."/>
            <person name="Shi P."/>
            <person name="Liu M."/>
            <person name="Fu X."/>
            <person name="Pan Q."/>
            <person name="Wang Y."/>
            <person name="Lv Z."/>
            <person name="Lu X."/>
            <person name="Zhang F."/>
            <person name="Jiang W."/>
            <person name="Ma Y."/>
            <person name="Chen M."/>
            <person name="Hao X."/>
            <person name="Li L."/>
            <person name="Tang Y."/>
            <person name="Lv G."/>
            <person name="Zhou Y."/>
            <person name="Sun X."/>
            <person name="Brodelius P.E."/>
            <person name="Rose J.K.C."/>
            <person name="Tang K."/>
        </authorList>
    </citation>
    <scope>NUCLEOTIDE SEQUENCE [LARGE SCALE GENOMIC DNA]</scope>
    <source>
        <strain evidence="4">cv. Huhao1</strain>
        <tissue evidence="3">Leaf</tissue>
    </source>
</reference>
<dbReference type="STRING" id="35608.A0A2U1MEF5"/>
<evidence type="ECO:0000256" key="2">
    <source>
        <dbReference type="ARBA" id="ARBA00023274"/>
    </source>
</evidence>
<protein>
    <submittedName>
        <fullName evidence="3">Uncharacterized protein</fullName>
    </submittedName>
</protein>
<dbReference type="GO" id="GO:0005840">
    <property type="term" value="C:ribosome"/>
    <property type="evidence" value="ECO:0007669"/>
    <property type="project" value="UniProtKB-KW"/>
</dbReference>
<dbReference type="Proteomes" id="UP000245207">
    <property type="component" value="Unassembled WGS sequence"/>
</dbReference>
<dbReference type="InterPro" id="IPR001976">
    <property type="entry name" value="Ribosomal_eS24"/>
</dbReference>
<dbReference type="Gene3D" id="3.30.70.3370">
    <property type="match status" value="1"/>
</dbReference>
<name>A0A2U1MEF5_ARTAN</name>
<evidence type="ECO:0000313" key="3">
    <source>
        <dbReference type="EMBL" id="PWA59653.1"/>
    </source>
</evidence>
<keyword evidence="4" id="KW-1185">Reference proteome</keyword>
<dbReference type="EMBL" id="PKPP01005565">
    <property type="protein sequence ID" value="PWA59653.1"/>
    <property type="molecule type" value="Genomic_DNA"/>
</dbReference>
<dbReference type="Pfam" id="PF01282">
    <property type="entry name" value="Ribosomal_S24e"/>
    <property type="match status" value="1"/>
</dbReference>
<evidence type="ECO:0000256" key="1">
    <source>
        <dbReference type="ARBA" id="ARBA00022980"/>
    </source>
</evidence>
<accession>A0A2U1MEF5</accession>
<organism evidence="3 4">
    <name type="scientific">Artemisia annua</name>
    <name type="common">Sweet wormwood</name>
    <dbReference type="NCBI Taxonomy" id="35608"/>
    <lineage>
        <taxon>Eukaryota</taxon>
        <taxon>Viridiplantae</taxon>
        <taxon>Streptophyta</taxon>
        <taxon>Embryophyta</taxon>
        <taxon>Tracheophyta</taxon>
        <taxon>Spermatophyta</taxon>
        <taxon>Magnoliopsida</taxon>
        <taxon>eudicotyledons</taxon>
        <taxon>Gunneridae</taxon>
        <taxon>Pentapetalae</taxon>
        <taxon>asterids</taxon>
        <taxon>campanulids</taxon>
        <taxon>Asterales</taxon>
        <taxon>Asteraceae</taxon>
        <taxon>Asteroideae</taxon>
        <taxon>Anthemideae</taxon>
        <taxon>Artemisiinae</taxon>
        <taxon>Artemisia</taxon>
    </lineage>
</organism>
<comment type="caution">
    <text evidence="3">The sequence shown here is derived from an EMBL/GenBank/DDBJ whole genome shotgun (WGS) entry which is preliminary data.</text>
</comment>
<dbReference type="GO" id="GO:0003735">
    <property type="term" value="F:structural constituent of ribosome"/>
    <property type="evidence" value="ECO:0007669"/>
    <property type="project" value="InterPro"/>
</dbReference>
<evidence type="ECO:0000313" key="4">
    <source>
        <dbReference type="Proteomes" id="UP000245207"/>
    </source>
</evidence>
<dbReference type="AlphaFoldDB" id="A0A2U1MEF5"/>
<dbReference type="SUPFAM" id="SSF54189">
    <property type="entry name" value="Ribosomal proteins S24e, L23 and L15e"/>
    <property type="match status" value="1"/>
</dbReference>
<dbReference type="InterPro" id="IPR012678">
    <property type="entry name" value="Ribosomal_uL23/eL15/eS24_sf"/>
</dbReference>
<sequence>MDIGLGKIEASLPMFFSFLFVAKMADTKVTIHATKFMTNRLLSRKQFVIDILYLGKANLSKVRVVWPSVANPMHHSNLKNNWTVSGGIHFSQGEPQEVAPGVDVFMSVSKELENSVSLVLKILSTETLTAITSTEVQGE</sequence>
<proteinExistence type="predicted"/>
<dbReference type="InterPro" id="IPR053709">
    <property type="entry name" value="eRP_eS24_sf"/>
</dbReference>
<dbReference type="GO" id="GO:0006412">
    <property type="term" value="P:translation"/>
    <property type="evidence" value="ECO:0007669"/>
    <property type="project" value="InterPro"/>
</dbReference>
<dbReference type="GO" id="GO:0003729">
    <property type="term" value="F:mRNA binding"/>
    <property type="evidence" value="ECO:0007669"/>
    <property type="project" value="UniProtKB-ARBA"/>
</dbReference>
<dbReference type="GO" id="GO:1990904">
    <property type="term" value="C:ribonucleoprotein complex"/>
    <property type="evidence" value="ECO:0007669"/>
    <property type="project" value="UniProtKB-KW"/>
</dbReference>
<gene>
    <name evidence="3" type="ORF">CTI12_AA382380</name>
</gene>
<keyword evidence="1" id="KW-0689">Ribosomal protein</keyword>
<keyword evidence="2" id="KW-0687">Ribonucleoprotein</keyword>